<dbReference type="AlphaFoldDB" id="A0A834T147"/>
<protein>
    <submittedName>
        <fullName evidence="2">Uncharacterized protein</fullName>
    </submittedName>
</protein>
<proteinExistence type="predicted"/>
<gene>
    <name evidence="2" type="ORF">G2W53_034332</name>
</gene>
<feature type="coiled-coil region" evidence="1">
    <location>
        <begin position="262"/>
        <end position="309"/>
    </location>
</feature>
<evidence type="ECO:0000313" key="3">
    <source>
        <dbReference type="Proteomes" id="UP000634136"/>
    </source>
</evidence>
<evidence type="ECO:0000313" key="2">
    <source>
        <dbReference type="EMBL" id="KAF7813356.1"/>
    </source>
</evidence>
<name>A0A834T147_9FABA</name>
<dbReference type="Proteomes" id="UP000634136">
    <property type="component" value="Unassembled WGS sequence"/>
</dbReference>
<accession>A0A834T147</accession>
<evidence type="ECO:0000256" key="1">
    <source>
        <dbReference type="SAM" id="Coils"/>
    </source>
</evidence>
<dbReference type="OrthoDB" id="1878996at2759"/>
<comment type="caution">
    <text evidence="2">The sequence shown here is derived from an EMBL/GenBank/DDBJ whole genome shotgun (WGS) entry which is preliminary data.</text>
</comment>
<organism evidence="2 3">
    <name type="scientific">Senna tora</name>
    <dbReference type="NCBI Taxonomy" id="362788"/>
    <lineage>
        <taxon>Eukaryota</taxon>
        <taxon>Viridiplantae</taxon>
        <taxon>Streptophyta</taxon>
        <taxon>Embryophyta</taxon>
        <taxon>Tracheophyta</taxon>
        <taxon>Spermatophyta</taxon>
        <taxon>Magnoliopsida</taxon>
        <taxon>eudicotyledons</taxon>
        <taxon>Gunneridae</taxon>
        <taxon>Pentapetalae</taxon>
        <taxon>rosids</taxon>
        <taxon>fabids</taxon>
        <taxon>Fabales</taxon>
        <taxon>Fabaceae</taxon>
        <taxon>Caesalpinioideae</taxon>
        <taxon>Cassia clade</taxon>
        <taxon>Senna</taxon>
    </lineage>
</organism>
<dbReference type="PANTHER" id="PTHR31509">
    <property type="entry name" value="BPS1-LIKE PROTEIN"/>
    <property type="match status" value="1"/>
</dbReference>
<keyword evidence="3" id="KW-1185">Reference proteome</keyword>
<dbReference type="EMBL" id="JAAIUW010000010">
    <property type="protein sequence ID" value="KAF7813356.1"/>
    <property type="molecule type" value="Genomic_DNA"/>
</dbReference>
<reference evidence="2" key="1">
    <citation type="submission" date="2020-09" db="EMBL/GenBank/DDBJ databases">
        <title>Genome-Enabled Discovery of Anthraquinone Biosynthesis in Senna tora.</title>
        <authorList>
            <person name="Kang S.-H."/>
            <person name="Pandey R.P."/>
            <person name="Lee C.-M."/>
            <person name="Sim J.-S."/>
            <person name="Jeong J.-T."/>
            <person name="Choi B.-S."/>
            <person name="Jung M."/>
            <person name="Ginzburg D."/>
            <person name="Zhao K."/>
            <person name="Won S.Y."/>
            <person name="Oh T.-J."/>
            <person name="Yu Y."/>
            <person name="Kim N.-H."/>
            <person name="Lee O.R."/>
            <person name="Lee T.-H."/>
            <person name="Bashyal P."/>
            <person name="Kim T.-S."/>
            <person name="Lee W.-H."/>
            <person name="Kawkins C."/>
            <person name="Kim C.-K."/>
            <person name="Kim J.S."/>
            <person name="Ahn B.O."/>
            <person name="Rhee S.Y."/>
            <person name="Sohng J.K."/>
        </authorList>
    </citation>
    <scope>NUCLEOTIDE SEQUENCE</scope>
    <source>
        <tissue evidence="2">Leaf</tissue>
    </source>
</reference>
<sequence length="337" mass="38540">MRAPSAILRTLNFRRIQPPSAVAPLPEKTPFDEQLTAELDNLQQQEGGDSVAVDGLIQLLDASIATQKIALEMFVKIPHRENADRRAIEDYLESNVEILDACNYFVDRIEMVKKYLDSLRVVLRLIDSAGSCGFDPNETAKTTRALEHLESCRGIERKCKCDINNKRLRRMLRQNDDDDDDKEEEQETELTEIMCGSKAMALMACRFLELGLSFDAKRRFSTRTSSSSSSFQRRTSSSSSSSSWLRILRKRRSESCLVMSELKETVNSARKLQEQIKGKKKEKEVKCAVEGLKRNWKGLEDRLEMIEERVKDFAHHVIHFGYLESNSLKCIMPAVQP</sequence>
<keyword evidence="1" id="KW-0175">Coiled coil</keyword>